<accession>A0A1E5L7A9</accession>
<evidence type="ECO:0000313" key="3">
    <source>
        <dbReference type="Proteomes" id="UP000095255"/>
    </source>
</evidence>
<evidence type="ECO:0000256" key="1">
    <source>
        <dbReference type="SAM" id="SignalP"/>
    </source>
</evidence>
<keyword evidence="3" id="KW-1185">Reference proteome</keyword>
<sequence>MKKFGVLWVLLIFAIAAFLSQNETVADTNNNAWYPVIDLPPGAIIKEKDIVQGKAVIRADEGKLLADKEQIVGKQAIFGIKKGYGITSNTLQSPGKKYHEISIPIKLDKTANPETLKVAALWIDYDQKRFPNRPSEYIGEVVVTDMFNNRGISIYNDKTNQKLPISAGIYIEEQRIVEIISKGQQGEFRLTNPYYVDQEGRNAR</sequence>
<keyword evidence="1" id="KW-0732">Signal</keyword>
<reference evidence="2 3" key="1">
    <citation type="submission" date="2016-09" db="EMBL/GenBank/DDBJ databases">
        <title>Desulfuribacillus arsenicus sp. nov., an obligately anaerobic, dissimilatory arsenic- and antimonate-reducing bacterium isolated from anoxic sediments.</title>
        <authorList>
            <person name="Abin C.A."/>
            <person name="Hollibaugh J.T."/>
        </authorList>
    </citation>
    <scope>NUCLEOTIDE SEQUENCE [LARGE SCALE GENOMIC DNA]</scope>
    <source>
        <strain evidence="2 3">MLFW-2</strain>
    </source>
</reference>
<name>A0A1E5L7A9_9FIRM</name>
<evidence type="ECO:0000313" key="2">
    <source>
        <dbReference type="EMBL" id="OEH86006.1"/>
    </source>
</evidence>
<dbReference type="EMBL" id="MJAT01000009">
    <property type="protein sequence ID" value="OEH86006.1"/>
    <property type="molecule type" value="Genomic_DNA"/>
</dbReference>
<gene>
    <name evidence="2" type="ORF">BHU72_14735</name>
</gene>
<organism evidence="2 3">
    <name type="scientific">Desulfuribacillus stibiiarsenatis</name>
    <dbReference type="NCBI Taxonomy" id="1390249"/>
    <lineage>
        <taxon>Bacteria</taxon>
        <taxon>Bacillati</taxon>
        <taxon>Bacillota</taxon>
        <taxon>Desulfuribacillia</taxon>
        <taxon>Desulfuribacillales</taxon>
        <taxon>Desulfuribacillaceae</taxon>
        <taxon>Desulfuribacillus</taxon>
    </lineage>
</organism>
<dbReference type="OrthoDB" id="2840666at2"/>
<protein>
    <recommendedName>
        <fullName evidence="4">SAF domain-containing protein</fullName>
    </recommendedName>
</protein>
<dbReference type="STRING" id="1390249.BHU72_14735"/>
<evidence type="ECO:0008006" key="4">
    <source>
        <dbReference type="Google" id="ProtNLM"/>
    </source>
</evidence>
<dbReference type="RefSeq" id="WP_069701607.1">
    <property type="nucleotide sequence ID" value="NZ_MJAT01000009.1"/>
</dbReference>
<dbReference type="AlphaFoldDB" id="A0A1E5L7A9"/>
<dbReference type="Gene3D" id="3.90.1210.10">
    <property type="entry name" value="Antifreeze-like/N-acetylneuraminic acid synthase C-terminal domain"/>
    <property type="match status" value="1"/>
</dbReference>
<proteinExistence type="predicted"/>
<comment type="caution">
    <text evidence="2">The sequence shown here is derived from an EMBL/GenBank/DDBJ whole genome shotgun (WGS) entry which is preliminary data.</text>
</comment>
<feature type="chain" id="PRO_5009180758" description="SAF domain-containing protein" evidence="1">
    <location>
        <begin position="27"/>
        <end position="204"/>
    </location>
</feature>
<dbReference type="CDD" id="cd11614">
    <property type="entry name" value="SAF_CpaB_FlgA_like"/>
    <property type="match status" value="1"/>
</dbReference>
<dbReference type="Proteomes" id="UP000095255">
    <property type="component" value="Unassembled WGS sequence"/>
</dbReference>
<feature type="signal peptide" evidence="1">
    <location>
        <begin position="1"/>
        <end position="26"/>
    </location>
</feature>